<keyword evidence="3" id="KW-1185">Reference proteome</keyword>
<dbReference type="PaxDb" id="39947-A0A0P0WJ57"/>
<evidence type="ECO:0000313" key="2">
    <source>
        <dbReference type="EMBL" id="BAS92589.1"/>
    </source>
</evidence>
<dbReference type="AlphaFoldDB" id="A0A0P0WJ57"/>
<dbReference type="EMBL" id="AP014961">
    <property type="protein sequence ID" value="BAS92589.1"/>
    <property type="molecule type" value="Genomic_DNA"/>
</dbReference>
<feature type="compositionally biased region" description="Basic residues" evidence="1">
    <location>
        <begin position="19"/>
        <end position="35"/>
    </location>
</feature>
<accession>A0A0P0WJ57</accession>
<dbReference type="InParanoid" id="A0A0P0WJ57"/>
<name>A0A0P0WJ57_ORYSJ</name>
<protein>
    <submittedName>
        <fullName evidence="2">Os05g0183732 protein</fullName>
    </submittedName>
</protein>
<proteinExistence type="predicted"/>
<reference evidence="3" key="1">
    <citation type="journal article" date="2005" name="Nature">
        <title>The map-based sequence of the rice genome.</title>
        <authorList>
            <consortium name="International rice genome sequencing project (IRGSP)"/>
            <person name="Matsumoto T."/>
            <person name="Wu J."/>
            <person name="Kanamori H."/>
            <person name="Katayose Y."/>
            <person name="Fujisawa M."/>
            <person name="Namiki N."/>
            <person name="Mizuno H."/>
            <person name="Yamamoto K."/>
            <person name="Antonio B.A."/>
            <person name="Baba T."/>
            <person name="Sakata K."/>
            <person name="Nagamura Y."/>
            <person name="Aoki H."/>
            <person name="Arikawa K."/>
            <person name="Arita K."/>
            <person name="Bito T."/>
            <person name="Chiden Y."/>
            <person name="Fujitsuka N."/>
            <person name="Fukunaka R."/>
            <person name="Hamada M."/>
            <person name="Harada C."/>
            <person name="Hayashi A."/>
            <person name="Hijishita S."/>
            <person name="Honda M."/>
            <person name="Hosokawa S."/>
            <person name="Ichikawa Y."/>
            <person name="Idonuma A."/>
            <person name="Iijima M."/>
            <person name="Ikeda M."/>
            <person name="Ikeno M."/>
            <person name="Ito K."/>
            <person name="Ito S."/>
            <person name="Ito T."/>
            <person name="Ito Y."/>
            <person name="Ito Y."/>
            <person name="Iwabuchi A."/>
            <person name="Kamiya K."/>
            <person name="Karasawa W."/>
            <person name="Kurita K."/>
            <person name="Katagiri S."/>
            <person name="Kikuta A."/>
            <person name="Kobayashi H."/>
            <person name="Kobayashi N."/>
            <person name="Machita K."/>
            <person name="Maehara T."/>
            <person name="Masukawa M."/>
            <person name="Mizubayashi T."/>
            <person name="Mukai Y."/>
            <person name="Nagasaki H."/>
            <person name="Nagata Y."/>
            <person name="Naito S."/>
            <person name="Nakashima M."/>
            <person name="Nakama Y."/>
            <person name="Nakamichi Y."/>
            <person name="Nakamura M."/>
            <person name="Meguro A."/>
            <person name="Negishi M."/>
            <person name="Ohta I."/>
            <person name="Ohta T."/>
            <person name="Okamoto M."/>
            <person name="Ono N."/>
            <person name="Saji S."/>
            <person name="Sakaguchi M."/>
            <person name="Sakai K."/>
            <person name="Shibata M."/>
            <person name="Shimokawa T."/>
            <person name="Song J."/>
            <person name="Takazaki Y."/>
            <person name="Terasawa K."/>
            <person name="Tsugane M."/>
            <person name="Tsuji K."/>
            <person name="Ueda S."/>
            <person name="Waki K."/>
            <person name="Yamagata H."/>
            <person name="Yamamoto M."/>
            <person name="Yamamoto S."/>
            <person name="Yamane H."/>
            <person name="Yoshiki S."/>
            <person name="Yoshihara R."/>
            <person name="Yukawa K."/>
            <person name="Zhong H."/>
            <person name="Yano M."/>
            <person name="Yuan Q."/>
            <person name="Ouyang S."/>
            <person name="Liu J."/>
            <person name="Jones K.M."/>
            <person name="Gansberger K."/>
            <person name="Moffat K."/>
            <person name="Hill J."/>
            <person name="Bera J."/>
            <person name="Fadrosh D."/>
            <person name="Jin S."/>
            <person name="Johri S."/>
            <person name="Kim M."/>
            <person name="Overton L."/>
            <person name="Reardon M."/>
            <person name="Tsitrin T."/>
            <person name="Vuong H."/>
            <person name="Weaver B."/>
            <person name="Ciecko A."/>
            <person name="Tallon L."/>
            <person name="Jackson J."/>
            <person name="Pai G."/>
            <person name="Aken S.V."/>
            <person name="Utterback T."/>
            <person name="Reidmuller S."/>
            <person name="Feldblyum T."/>
            <person name="Hsiao J."/>
            <person name="Zismann V."/>
            <person name="Iobst S."/>
            <person name="de Vazeille A.R."/>
            <person name="Buell C.R."/>
            <person name="Ying K."/>
            <person name="Li Y."/>
            <person name="Lu T."/>
            <person name="Huang Y."/>
            <person name="Zhao Q."/>
            <person name="Feng Q."/>
            <person name="Zhang L."/>
            <person name="Zhu J."/>
            <person name="Weng Q."/>
            <person name="Mu J."/>
            <person name="Lu Y."/>
            <person name="Fan D."/>
            <person name="Liu Y."/>
            <person name="Guan J."/>
            <person name="Zhang Y."/>
            <person name="Yu S."/>
            <person name="Liu X."/>
            <person name="Zhang Y."/>
            <person name="Hong G."/>
            <person name="Han B."/>
            <person name="Choisne N."/>
            <person name="Demange N."/>
            <person name="Orjeda G."/>
            <person name="Samain S."/>
            <person name="Cattolico L."/>
            <person name="Pelletier E."/>
            <person name="Couloux A."/>
            <person name="Segurens B."/>
            <person name="Wincker P."/>
            <person name="D'Hont A."/>
            <person name="Scarpelli C."/>
            <person name="Weissenbach J."/>
            <person name="Salanoubat M."/>
            <person name="Quetier F."/>
            <person name="Yu Y."/>
            <person name="Kim H.R."/>
            <person name="Rambo T."/>
            <person name="Currie J."/>
            <person name="Collura K."/>
            <person name="Luo M."/>
            <person name="Yang T."/>
            <person name="Ammiraju J.S.S."/>
            <person name="Engler F."/>
            <person name="Soderlund C."/>
            <person name="Wing R.A."/>
            <person name="Palmer L.E."/>
            <person name="de la Bastide M."/>
            <person name="Spiegel L."/>
            <person name="Nascimento L."/>
            <person name="Zutavern T."/>
            <person name="O'Shaughnessy A."/>
            <person name="Dike S."/>
            <person name="Dedhia N."/>
            <person name="Preston R."/>
            <person name="Balija V."/>
            <person name="McCombie W.R."/>
            <person name="Chow T."/>
            <person name="Chen H."/>
            <person name="Chung M."/>
            <person name="Chen C."/>
            <person name="Shaw J."/>
            <person name="Wu H."/>
            <person name="Hsiao K."/>
            <person name="Chao Y."/>
            <person name="Chu M."/>
            <person name="Cheng C."/>
            <person name="Hour A."/>
            <person name="Lee P."/>
            <person name="Lin S."/>
            <person name="Lin Y."/>
            <person name="Liou J."/>
            <person name="Liu S."/>
            <person name="Hsing Y."/>
            <person name="Raghuvanshi S."/>
            <person name="Mohanty A."/>
            <person name="Bharti A.K."/>
            <person name="Gaur A."/>
            <person name="Gupta V."/>
            <person name="Kumar D."/>
            <person name="Ravi V."/>
            <person name="Vij S."/>
            <person name="Kapur A."/>
            <person name="Khurana P."/>
            <person name="Khurana P."/>
            <person name="Khurana J.P."/>
            <person name="Tyagi A.K."/>
            <person name="Gaikwad K."/>
            <person name="Singh A."/>
            <person name="Dalal V."/>
            <person name="Srivastava S."/>
            <person name="Dixit A."/>
            <person name="Pal A.K."/>
            <person name="Ghazi I.A."/>
            <person name="Yadav M."/>
            <person name="Pandit A."/>
            <person name="Bhargava A."/>
            <person name="Sureshbabu K."/>
            <person name="Batra K."/>
            <person name="Sharma T.R."/>
            <person name="Mohapatra T."/>
            <person name="Singh N.K."/>
            <person name="Messing J."/>
            <person name="Nelson A.B."/>
            <person name="Fuks G."/>
            <person name="Kavchok S."/>
            <person name="Keizer G."/>
            <person name="Linton E."/>
            <person name="Llaca V."/>
            <person name="Song R."/>
            <person name="Tanyolac B."/>
            <person name="Young S."/>
            <person name="Ho-Il K."/>
            <person name="Hahn J.H."/>
            <person name="Sangsakoo G."/>
            <person name="Vanavichit A."/>
            <person name="de Mattos Luiz.A.T."/>
            <person name="Zimmer P.D."/>
            <person name="Malone G."/>
            <person name="Dellagostin O."/>
            <person name="de Oliveira A.C."/>
            <person name="Bevan M."/>
            <person name="Bancroft I."/>
            <person name="Minx P."/>
            <person name="Cordum H."/>
            <person name="Wilson R."/>
            <person name="Cheng Z."/>
            <person name="Jin W."/>
            <person name="Jiang J."/>
            <person name="Leong S.A."/>
            <person name="Iwama H."/>
            <person name="Gojobori T."/>
            <person name="Itoh T."/>
            <person name="Niimura Y."/>
            <person name="Fujii Y."/>
            <person name="Habara T."/>
            <person name="Sakai H."/>
            <person name="Sato Y."/>
            <person name="Wilson G."/>
            <person name="Kumar K."/>
            <person name="McCouch S."/>
            <person name="Juretic N."/>
            <person name="Hoen D."/>
            <person name="Wright S."/>
            <person name="Bruskiewich R."/>
            <person name="Bureau T."/>
            <person name="Miyao A."/>
            <person name="Hirochika H."/>
            <person name="Nishikawa T."/>
            <person name="Kadowaki K."/>
            <person name="Sugiura M."/>
            <person name="Burr B."/>
            <person name="Sasaki T."/>
        </authorList>
    </citation>
    <scope>NUCLEOTIDE SEQUENCE [LARGE SCALE GENOMIC DNA]</scope>
    <source>
        <strain evidence="3">cv. Nipponbare</strain>
    </source>
</reference>
<gene>
    <name evidence="2" type="ordered locus">Os05g0183732</name>
    <name evidence="2" type="ORF">OSNPB_050183732</name>
</gene>
<dbReference type="Proteomes" id="UP000059680">
    <property type="component" value="Chromosome 5"/>
</dbReference>
<feature type="compositionally biased region" description="Pro residues" evidence="1">
    <location>
        <begin position="44"/>
        <end position="53"/>
    </location>
</feature>
<feature type="region of interest" description="Disordered" evidence="1">
    <location>
        <begin position="94"/>
        <end position="160"/>
    </location>
</feature>
<reference evidence="2 3" key="3">
    <citation type="journal article" date="2013" name="Rice">
        <title>Improvement of the Oryza sativa Nipponbare reference genome using next generation sequence and optical map data.</title>
        <authorList>
            <person name="Kawahara Y."/>
            <person name="de la Bastide M."/>
            <person name="Hamilton J.P."/>
            <person name="Kanamori H."/>
            <person name="McCombie W.R."/>
            <person name="Ouyang S."/>
            <person name="Schwartz D.C."/>
            <person name="Tanaka T."/>
            <person name="Wu J."/>
            <person name="Zhou S."/>
            <person name="Childs K.L."/>
            <person name="Davidson R.M."/>
            <person name="Lin H."/>
            <person name="Quesada-Ocampo L."/>
            <person name="Vaillancourt B."/>
            <person name="Sakai H."/>
            <person name="Lee S.S."/>
            <person name="Kim J."/>
            <person name="Numa H."/>
            <person name="Itoh T."/>
            <person name="Buell C.R."/>
            <person name="Matsumoto T."/>
        </authorList>
    </citation>
    <scope>NUCLEOTIDE SEQUENCE [LARGE SCALE GENOMIC DNA]</scope>
    <source>
        <strain evidence="3">cv. Nipponbare</strain>
    </source>
</reference>
<sequence>MRKARRKSASGQAAGSLMRSHHSVLRSRTHTRRLPRLSAVGSFPSPPPPPPLPSRLDGEVEFVGAFFLLLDDRDTTHMASPSLAWKLRFPLASPPPATTSAGAGGWSARKSPSMREKSSAASMDVYSKSASSGISKRGVEKGSSSRKVFMAMGHNSTFNE</sequence>
<reference evidence="2 3" key="2">
    <citation type="journal article" date="2013" name="Plant Cell Physiol.">
        <title>Rice Annotation Project Database (RAP-DB): an integrative and interactive database for rice genomics.</title>
        <authorList>
            <person name="Sakai H."/>
            <person name="Lee S.S."/>
            <person name="Tanaka T."/>
            <person name="Numa H."/>
            <person name="Kim J."/>
            <person name="Kawahara Y."/>
            <person name="Wakimoto H."/>
            <person name="Yang C.C."/>
            <person name="Iwamoto M."/>
            <person name="Abe T."/>
            <person name="Yamada Y."/>
            <person name="Muto A."/>
            <person name="Inokuchi H."/>
            <person name="Ikemura T."/>
            <person name="Matsumoto T."/>
            <person name="Sasaki T."/>
            <person name="Itoh T."/>
        </authorList>
    </citation>
    <scope>NUCLEOTIDE SEQUENCE [LARGE SCALE GENOMIC DNA]</scope>
    <source>
        <strain evidence="3">cv. Nipponbare</strain>
    </source>
</reference>
<evidence type="ECO:0000313" key="3">
    <source>
        <dbReference type="Proteomes" id="UP000059680"/>
    </source>
</evidence>
<organism evidence="2 3">
    <name type="scientific">Oryza sativa subsp. japonica</name>
    <name type="common">Rice</name>
    <dbReference type="NCBI Taxonomy" id="39947"/>
    <lineage>
        <taxon>Eukaryota</taxon>
        <taxon>Viridiplantae</taxon>
        <taxon>Streptophyta</taxon>
        <taxon>Embryophyta</taxon>
        <taxon>Tracheophyta</taxon>
        <taxon>Spermatophyta</taxon>
        <taxon>Magnoliopsida</taxon>
        <taxon>Liliopsida</taxon>
        <taxon>Poales</taxon>
        <taxon>Poaceae</taxon>
        <taxon>BOP clade</taxon>
        <taxon>Oryzoideae</taxon>
        <taxon>Oryzeae</taxon>
        <taxon>Oryzinae</taxon>
        <taxon>Oryza</taxon>
        <taxon>Oryza sativa</taxon>
    </lineage>
</organism>
<evidence type="ECO:0000256" key="1">
    <source>
        <dbReference type="SAM" id="MobiDB-lite"/>
    </source>
</evidence>
<feature type="region of interest" description="Disordered" evidence="1">
    <location>
        <begin position="1"/>
        <end position="56"/>
    </location>
</feature>